<accession>A0A4R9JWY8</accession>
<evidence type="ECO:0000313" key="1">
    <source>
        <dbReference type="EMBL" id="TGL56564.1"/>
    </source>
</evidence>
<keyword evidence="2" id="KW-1185">Reference proteome</keyword>
<name>A0A4R9JWY8_9LEPT</name>
<dbReference type="AlphaFoldDB" id="A0A4R9JWY8"/>
<proteinExistence type="predicted"/>
<sequence length="471" mass="51851">MLSLFFLISFTTFGCASDYGKVIEATENAYYSQDYDSAIPSIRGLYEDAASKDQLLFLMEAGMIFHTKGDFETSNKVFKQAEELSDNIKTSLTKEGLAFLLSDNESNYTGEDFERVMIKFFIALNFMALGDMENSKIYFRRMDFELKEMKFTAAAYRQNNAARLLDAYVSEKLGKYNDARVQFKNMESLINSSPTVASDRFVLALRENDSRDMGKYGKGAAYVQAFSNSMQKVNIQSPNLSEVVIIHEAGKSAIKESRGKLMDDEYFALALRGAIEIAARADGAGVSVAGVLATLSTAENPIPIYRDRDLEGSRKRNFYINGVEIGSGDVLNDYSDTAIKNFNDNYKALITKNVTSLAVKVVAAVIASEAAAKAIESGLGDKNKNDLVSGLIRLAAGAAAGLATAQVIGPDLRCWRTIPSNFQIKRVFLEPGEYSFNMDQGTGITTNAPTTIKVEEGKPLYINVRSYTNNP</sequence>
<organism evidence="1 2">
    <name type="scientific">Leptospira ognonensis</name>
    <dbReference type="NCBI Taxonomy" id="2484945"/>
    <lineage>
        <taxon>Bacteria</taxon>
        <taxon>Pseudomonadati</taxon>
        <taxon>Spirochaetota</taxon>
        <taxon>Spirochaetia</taxon>
        <taxon>Leptospirales</taxon>
        <taxon>Leptospiraceae</taxon>
        <taxon>Leptospira</taxon>
    </lineage>
</organism>
<evidence type="ECO:0000313" key="2">
    <source>
        <dbReference type="Proteomes" id="UP000297693"/>
    </source>
</evidence>
<protein>
    <submittedName>
        <fullName evidence="1">Uncharacterized protein</fullName>
    </submittedName>
</protein>
<reference evidence="1" key="1">
    <citation type="journal article" date="2019" name="PLoS Negl. Trop. Dis.">
        <title>Revisiting the worldwide diversity of Leptospira species in the environment.</title>
        <authorList>
            <person name="Vincent A.T."/>
            <person name="Schiettekatte O."/>
            <person name="Bourhy P."/>
            <person name="Veyrier F.J."/>
            <person name="Picardeau M."/>
        </authorList>
    </citation>
    <scope>NUCLEOTIDE SEQUENCE [LARGE SCALE GENOMIC DNA]</scope>
    <source>
        <strain evidence="1">201702476</strain>
    </source>
</reference>
<dbReference type="EMBL" id="RQGD01000046">
    <property type="protein sequence ID" value="TGL56564.1"/>
    <property type="molecule type" value="Genomic_DNA"/>
</dbReference>
<comment type="caution">
    <text evidence="1">The sequence shown here is derived from an EMBL/GenBank/DDBJ whole genome shotgun (WGS) entry which is preliminary data.</text>
</comment>
<dbReference type="OrthoDB" id="9769023at2"/>
<gene>
    <name evidence="1" type="ORF">EHQ58_17625</name>
</gene>
<dbReference type="Proteomes" id="UP000297693">
    <property type="component" value="Unassembled WGS sequence"/>
</dbReference>